<sequence length="647" mass="67226">MGLRDLFFSITARDKTGAAFSSVNKKLRETGGHAATASERIDRTGAAMRRAGAAGSVASAGIVALFRDSIGLYDEQARAEAKVAQAIRATGGAAGFTAAELAKQAQALQQATRFGDERILNEVTSQLLTFKDIAGDSFTRAQVAALDLATVLDGDLQSASIMLGKALNDPAVGLSAMSRAGVTFTKDQQEVIKALAETGNIAEAQKLILDEIASAYGGQATAARTAGAGILDAWSNTWGDVKEVVGKNLLEMLPPVIAVLERITGAFRDLEPGTQKTIIVMGALAVAVPPVTLALGLLAGAVAAISAPVALTVAGIVGLTSAVVAFWPEIKAATEWVGEKFAAALQWASDAMSFMEDQSRALDAAIVNGLAAAMTVGAAKVQMIHDVFRDAFGAIPQIVGEVVDKVGEWINGKFNAILESLGQRVEWVERKFFWLYDQVVGNSWVPDMIEEIGKHFGYLQGNMVKPTDDATSKVNGSFEGLMNDVGSKIGNLASSGTLTWKGFMGSLLDVGKSYADRIVSDVFGRIGDGLTQSMSGLTGSGAGGSFLNSFGSSLFSGLGSAFSSLIPGLDQGGSLTVGGRAGVDRNFASVRLSQGEKVKVTRANGRDASGAPVTVNIYAQDVNSFNASRAQVGQQIGRAVAAGQRGM</sequence>
<dbReference type="EMBL" id="JAHXDN010000005">
    <property type="protein sequence ID" value="MBW4709572.1"/>
    <property type="molecule type" value="Genomic_DNA"/>
</dbReference>
<reference evidence="2" key="1">
    <citation type="submission" date="2021-07" db="EMBL/GenBank/DDBJ databases">
        <title>Roseobacter insulae sp. nov., isolated from a tidal flat.</title>
        <authorList>
            <person name="Park S."/>
            <person name="Yoon J.-H."/>
        </authorList>
    </citation>
    <scope>NUCLEOTIDE SEQUENCE</scope>
    <source>
        <strain evidence="2">YSTF-M11</strain>
    </source>
</reference>
<dbReference type="AlphaFoldDB" id="A0A9X1K4C2"/>
<proteinExistence type="predicted"/>
<dbReference type="RefSeq" id="WP_219505270.1">
    <property type="nucleotide sequence ID" value="NZ_JAHXDN010000005.1"/>
</dbReference>
<evidence type="ECO:0000313" key="2">
    <source>
        <dbReference type="EMBL" id="MBW4709572.1"/>
    </source>
</evidence>
<comment type="caution">
    <text evidence="2">The sequence shown here is derived from an EMBL/GenBank/DDBJ whole genome shotgun (WGS) entry which is preliminary data.</text>
</comment>
<accession>A0A9X1K4C2</accession>
<keyword evidence="1" id="KW-1133">Transmembrane helix</keyword>
<keyword evidence="1" id="KW-0812">Transmembrane</keyword>
<keyword evidence="3" id="KW-1185">Reference proteome</keyword>
<dbReference type="Proteomes" id="UP001138661">
    <property type="component" value="Unassembled WGS sequence"/>
</dbReference>
<keyword evidence="1" id="KW-0472">Membrane</keyword>
<evidence type="ECO:0000256" key="1">
    <source>
        <dbReference type="SAM" id="Phobius"/>
    </source>
</evidence>
<feature type="transmembrane region" description="Helical" evidence="1">
    <location>
        <begin position="305"/>
        <end position="327"/>
    </location>
</feature>
<protein>
    <submittedName>
        <fullName evidence="2">Uncharacterized protein</fullName>
    </submittedName>
</protein>
<evidence type="ECO:0000313" key="3">
    <source>
        <dbReference type="Proteomes" id="UP001138661"/>
    </source>
</evidence>
<feature type="transmembrane region" description="Helical" evidence="1">
    <location>
        <begin position="278"/>
        <end position="299"/>
    </location>
</feature>
<organism evidence="2 3">
    <name type="scientific">Roseobacter insulae</name>
    <dbReference type="NCBI Taxonomy" id="2859783"/>
    <lineage>
        <taxon>Bacteria</taxon>
        <taxon>Pseudomonadati</taxon>
        <taxon>Pseudomonadota</taxon>
        <taxon>Alphaproteobacteria</taxon>
        <taxon>Rhodobacterales</taxon>
        <taxon>Roseobacteraceae</taxon>
        <taxon>Roseobacter</taxon>
    </lineage>
</organism>
<gene>
    <name evidence="2" type="ORF">KX928_17435</name>
</gene>
<name>A0A9X1K4C2_9RHOB</name>